<accession>A0A1B0ZMB9</accession>
<evidence type="ECO:0000313" key="5">
    <source>
        <dbReference type="Proteomes" id="UP001218364"/>
    </source>
</evidence>
<dbReference type="EMBL" id="CP015124">
    <property type="protein sequence ID" value="ANP35307.1"/>
    <property type="molecule type" value="Genomic_DNA"/>
</dbReference>
<protein>
    <submittedName>
        <fullName evidence="3">Hint domain-containing protein</fullName>
    </submittedName>
</protein>
<gene>
    <name evidence="2" type="ORF">JL2886_00375</name>
    <name evidence="3" type="ORF">PXK24_04205</name>
</gene>
<feature type="domain" description="Hedgehog/Intein (Hint)" evidence="1">
    <location>
        <begin position="35"/>
        <end position="162"/>
    </location>
</feature>
<evidence type="ECO:0000313" key="3">
    <source>
        <dbReference type="EMBL" id="MDE4164881.1"/>
    </source>
</evidence>
<sequence length="177" mass="19228">MKPHANPPAQHIVARILQSRREQTGSHAAQSSVTLITGTPIQTQDGALAVETLTAGDQLITRTQGLTPLSKIRKSRAMMHAVRFTAGSLGHTQPGGDLLLPLNQQVLIRDWRAKAMFGQPQAVVPAFELIDEEFIRDEGMQMLELCTLTFDRPHVIYAGGMEIATSRAAGDNLRPAA</sequence>
<keyword evidence="4" id="KW-1185">Reference proteome</keyword>
<dbReference type="InterPro" id="IPR028992">
    <property type="entry name" value="Hedgehog/Intein_dom"/>
</dbReference>
<reference evidence="2 4" key="1">
    <citation type="submission" date="2016-04" db="EMBL/GenBank/DDBJ databases">
        <authorList>
            <person name="Evans L.H."/>
            <person name="Alamgir A."/>
            <person name="Owens N."/>
            <person name="Weber N.D."/>
            <person name="Virtaneva K."/>
            <person name="Barbian K."/>
            <person name="Babar A."/>
            <person name="Rosenke K."/>
        </authorList>
    </citation>
    <scope>NUCLEOTIDE SEQUENCE [LARGE SCALE GENOMIC DNA]</scope>
    <source>
        <strain evidence="2 4">JL2886</strain>
    </source>
</reference>
<dbReference type="OrthoDB" id="7873527at2"/>
<name>A0A1B0ZMB9_9RHOB</name>
<reference evidence="3 5" key="2">
    <citation type="submission" date="2023-02" db="EMBL/GenBank/DDBJ databases">
        <title>Population genomics of bacteria associated with diatom.</title>
        <authorList>
            <person name="Xie J."/>
            <person name="Wang H."/>
        </authorList>
    </citation>
    <scope>NUCLEOTIDE SEQUENCE [LARGE SCALE GENOMIC DNA]</scope>
    <source>
        <strain evidence="3 5">PT47_8</strain>
    </source>
</reference>
<evidence type="ECO:0000313" key="4">
    <source>
        <dbReference type="Proteomes" id="UP000092565"/>
    </source>
</evidence>
<dbReference type="EMBL" id="JARCJK010000001">
    <property type="protein sequence ID" value="MDE4164881.1"/>
    <property type="molecule type" value="Genomic_DNA"/>
</dbReference>
<dbReference type="Proteomes" id="UP000092565">
    <property type="component" value="Chromosome"/>
</dbReference>
<dbReference type="Pfam" id="PF13403">
    <property type="entry name" value="Hint_2"/>
    <property type="match status" value="1"/>
</dbReference>
<dbReference type="RefSeq" id="WP_065270446.1">
    <property type="nucleotide sequence ID" value="NZ_CP015124.1"/>
</dbReference>
<evidence type="ECO:0000259" key="1">
    <source>
        <dbReference type="Pfam" id="PF13403"/>
    </source>
</evidence>
<organism evidence="2 4">
    <name type="scientific">Phaeobacter gallaeciensis</name>
    <dbReference type="NCBI Taxonomy" id="60890"/>
    <lineage>
        <taxon>Bacteria</taxon>
        <taxon>Pseudomonadati</taxon>
        <taxon>Pseudomonadota</taxon>
        <taxon>Alphaproteobacteria</taxon>
        <taxon>Rhodobacterales</taxon>
        <taxon>Roseobacteraceae</taxon>
        <taxon>Phaeobacter</taxon>
    </lineage>
</organism>
<evidence type="ECO:0000313" key="2">
    <source>
        <dbReference type="EMBL" id="ANP35307.1"/>
    </source>
</evidence>
<dbReference type="Proteomes" id="UP001218364">
    <property type="component" value="Unassembled WGS sequence"/>
</dbReference>
<proteinExistence type="predicted"/>
<dbReference type="AlphaFoldDB" id="A0A1B0ZMB9"/>